<feature type="transmembrane region" description="Helical" evidence="1">
    <location>
        <begin position="97"/>
        <end position="115"/>
    </location>
</feature>
<proteinExistence type="predicted"/>
<feature type="transmembrane region" description="Helical" evidence="1">
    <location>
        <begin position="325"/>
        <end position="345"/>
    </location>
</feature>
<accession>A0A7S1F9V8</accession>
<feature type="transmembrane region" description="Helical" evidence="1">
    <location>
        <begin position="351"/>
        <end position="374"/>
    </location>
</feature>
<gene>
    <name evidence="2" type="ORF">NSCI0253_LOCUS28571</name>
</gene>
<organism evidence="2">
    <name type="scientific">Noctiluca scintillans</name>
    <name type="common">Sea sparkle</name>
    <name type="synonym">Red tide dinoflagellate</name>
    <dbReference type="NCBI Taxonomy" id="2966"/>
    <lineage>
        <taxon>Eukaryota</taxon>
        <taxon>Sar</taxon>
        <taxon>Alveolata</taxon>
        <taxon>Dinophyceae</taxon>
        <taxon>Noctilucales</taxon>
        <taxon>Noctilucaceae</taxon>
        <taxon>Noctiluca</taxon>
    </lineage>
</organism>
<feature type="transmembrane region" description="Helical" evidence="1">
    <location>
        <begin position="859"/>
        <end position="880"/>
    </location>
</feature>
<feature type="transmembrane region" description="Helical" evidence="1">
    <location>
        <begin position="152"/>
        <end position="172"/>
    </location>
</feature>
<feature type="transmembrane region" description="Helical" evidence="1">
    <location>
        <begin position="179"/>
        <end position="204"/>
    </location>
</feature>
<feature type="transmembrane region" description="Helical" evidence="1">
    <location>
        <begin position="834"/>
        <end position="853"/>
    </location>
</feature>
<dbReference type="AlphaFoldDB" id="A0A7S1F9V8"/>
<keyword evidence="1" id="KW-0812">Transmembrane</keyword>
<feature type="transmembrane region" description="Helical" evidence="1">
    <location>
        <begin position="36"/>
        <end position="54"/>
    </location>
</feature>
<protein>
    <submittedName>
        <fullName evidence="2">Uncharacterized protein</fullName>
    </submittedName>
</protein>
<evidence type="ECO:0000256" key="1">
    <source>
        <dbReference type="SAM" id="Phobius"/>
    </source>
</evidence>
<name>A0A7S1F9V8_NOCSC</name>
<keyword evidence="1" id="KW-1133">Transmembrane helix</keyword>
<sequence>MWLDHGIALFLVVGDGEPGSPSGADSRLSPNQSHALTAYSVYSVLLGTYVMLCAGNFLKPTRVLIGFTALGVLSFYANYNFDLMFRLTGWYSTRDPVAAGLAGGLIGAGIALYSYRLAMLMLHYIAAYNLDLMLQLASLTIVKSNLGWTSSAGWVCTCIAGLFAIGATLTVLSPKWEELCWPLCTVSGAVFGSFTSIGGAIFAFNRYLIWFPVGRLKSYSNGGAIWNVGDYCNQESCSGFLVSFIAFILVSIMVQVNVTAPRVDGYAFAIARKRFNSGHGRVRRSSVPGEELESGSLVSDLEGRRGSFDDLYKVTPRPDPLGAQLYMWSVLCITVTLVSSVSFTIDWANSNFFLALLFFLFNLYLIWGVTDFFVGSLSFHIVRLIWDFPPMKSADYSQGLPNDKRAFICYCLLSQSNESSEETFENTVECYLINLDPNYNMSAGIVSVTSKLSVITREAQLLAEWRQKIRELLQAELEAVVSAQTQNVPPEVPETRRLFWHVLSENAVREVGKTDSKAFRSKLEDVPLRVAKNFYWLHRSCKVLKKPGQYQDLAALINRGTTHPTNYTDEKYGKLKRKDGDPSFSLRANVTDDGVGDSSPTLDEMEAALQEDVQRLSNYGRDPLNRFEYTMVMDKDTKSETGGVLRLIEIAARNPEYGILQPALRVDDTGLEVTWYMFLESLRQVSSSNLPLAMFSLFQRYGFYGKGLINNSRMLVRVADVEALPIDILSHDTYEAKLLRPCYVKEVCLREEPASNQISALVQSTRWMLGEVRNACYPEGMWRSVINVMIFIYRGTFMQILWRRPYVRHEEIPASRGTEYLATMTFRVMHAGPVIMMVIVLRNILSPLGLLQFSNSFMAVYSTVFTIVALFVVPKGLLVLDVIPSLRLKWPQDPSQRPFSPQSREPSANIPRFLGGKKIALSVLEAITSVFLFGPECLVGVIRMFRAYHAHISGNVTWKPQDQVDREIKERLGARFVLEKTWTVLAAGLGLMLWDCYFHIFDVFSCLLWMSWCSHPFVCYFCCQPVSERGKQMFILRWVEQLKVAARERNTFQDKSQQVTSFMIR</sequence>
<reference evidence="2" key="1">
    <citation type="submission" date="2021-01" db="EMBL/GenBank/DDBJ databases">
        <authorList>
            <person name="Corre E."/>
            <person name="Pelletier E."/>
            <person name="Niang G."/>
            <person name="Scheremetjew M."/>
            <person name="Finn R."/>
            <person name="Kale V."/>
            <person name="Holt S."/>
            <person name="Cochrane G."/>
            <person name="Meng A."/>
            <person name="Brown T."/>
            <person name="Cohen L."/>
        </authorList>
    </citation>
    <scope>NUCLEOTIDE SEQUENCE</scope>
</reference>
<feature type="transmembrane region" description="Helical" evidence="1">
    <location>
        <begin position="240"/>
        <end position="258"/>
    </location>
</feature>
<evidence type="ECO:0000313" key="2">
    <source>
        <dbReference type="EMBL" id="CAD8854220.1"/>
    </source>
</evidence>
<dbReference type="EMBL" id="HBFQ01040306">
    <property type="protein sequence ID" value="CAD8854220.1"/>
    <property type="molecule type" value="Transcribed_RNA"/>
</dbReference>
<feature type="transmembrane region" description="Helical" evidence="1">
    <location>
        <begin position="61"/>
        <end position="77"/>
    </location>
</feature>
<keyword evidence="1" id="KW-0472">Membrane</keyword>